<keyword evidence="4 10" id="KW-0808">Transferase</keyword>
<dbReference type="RefSeq" id="WP_163472339.1">
    <property type="nucleotide sequence ID" value="NZ_JAAGWZ010000001.1"/>
</dbReference>
<evidence type="ECO:0000256" key="10">
    <source>
        <dbReference type="RuleBase" id="RU363066"/>
    </source>
</evidence>
<dbReference type="NCBIfam" id="TIGR01313">
    <property type="entry name" value="therm_gnt_kin"/>
    <property type="match status" value="1"/>
</dbReference>
<comment type="caution">
    <text evidence="11">The sequence shown here is derived from an EMBL/GenBank/DDBJ whole genome shotgun (WGS) entry which is preliminary data.</text>
</comment>
<dbReference type="Gene3D" id="3.40.50.300">
    <property type="entry name" value="P-loop containing nucleotide triphosphate hydrolases"/>
    <property type="match status" value="1"/>
</dbReference>
<dbReference type="SUPFAM" id="SSF52540">
    <property type="entry name" value="P-loop containing nucleoside triphosphate hydrolases"/>
    <property type="match status" value="1"/>
</dbReference>
<protein>
    <recommendedName>
        <fullName evidence="3 10">Gluconokinase</fullName>
        <ecNumber evidence="3 10">2.7.1.12</ecNumber>
    </recommendedName>
</protein>
<dbReference type="Proteomes" id="UP000479756">
    <property type="component" value="Unassembled WGS sequence"/>
</dbReference>
<gene>
    <name evidence="11" type="ORF">G3T37_05065</name>
</gene>
<comment type="pathway">
    <text evidence="1">Carbohydrate acid metabolism.</text>
</comment>
<dbReference type="InterPro" id="IPR006001">
    <property type="entry name" value="Therm_gnt_kin"/>
</dbReference>
<evidence type="ECO:0000256" key="8">
    <source>
        <dbReference type="ARBA" id="ARBA00023064"/>
    </source>
</evidence>
<organism evidence="11 12">
    <name type="scientific">Galbitalea soli</name>
    <dbReference type="NCBI Taxonomy" id="1268042"/>
    <lineage>
        <taxon>Bacteria</taxon>
        <taxon>Bacillati</taxon>
        <taxon>Actinomycetota</taxon>
        <taxon>Actinomycetes</taxon>
        <taxon>Micrococcales</taxon>
        <taxon>Microbacteriaceae</taxon>
        <taxon>Galbitalea</taxon>
    </lineage>
</organism>
<comment type="similarity">
    <text evidence="2 10">Belongs to the gluconokinase GntK/GntV family.</text>
</comment>
<evidence type="ECO:0000256" key="5">
    <source>
        <dbReference type="ARBA" id="ARBA00022741"/>
    </source>
</evidence>
<keyword evidence="7 10" id="KW-0067">ATP-binding</keyword>
<dbReference type="CDD" id="cd02021">
    <property type="entry name" value="GntK"/>
    <property type="match status" value="1"/>
</dbReference>
<dbReference type="Pfam" id="PF13671">
    <property type="entry name" value="AAA_33"/>
    <property type="match status" value="1"/>
</dbReference>
<dbReference type="PANTHER" id="PTHR43442">
    <property type="entry name" value="GLUCONOKINASE-RELATED"/>
    <property type="match status" value="1"/>
</dbReference>
<dbReference type="FunFam" id="3.40.50.300:FF:000522">
    <property type="entry name" value="Gluconokinase"/>
    <property type="match status" value="1"/>
</dbReference>
<name>A0A7C9TQ61_9MICO</name>
<dbReference type="EC" id="2.7.1.12" evidence="3 10"/>
<evidence type="ECO:0000256" key="7">
    <source>
        <dbReference type="ARBA" id="ARBA00022840"/>
    </source>
</evidence>
<evidence type="ECO:0000256" key="2">
    <source>
        <dbReference type="ARBA" id="ARBA00008420"/>
    </source>
</evidence>
<dbReference type="PANTHER" id="PTHR43442:SF3">
    <property type="entry name" value="GLUCONOKINASE-RELATED"/>
    <property type="match status" value="1"/>
</dbReference>
<sequence length="166" mass="17747">MIVPQLIVVMGVSGSGKSTVGAALASRLRVPFVDADDLHPAANVAKMAAGHPLTDEDRWPWLDRVAATLAGGASTGMVVACSALRRVYRERISAGAPGVRFVELEGSRALLEERMRGRHDHFMPTSLLDSQLATLESLAVDEPGIVVAIDQSLEEIVGTIIRELRP</sequence>
<dbReference type="GO" id="GO:0005737">
    <property type="term" value="C:cytoplasm"/>
    <property type="evidence" value="ECO:0007669"/>
    <property type="project" value="TreeGrafter"/>
</dbReference>
<dbReference type="InterPro" id="IPR027417">
    <property type="entry name" value="P-loop_NTPase"/>
</dbReference>
<keyword evidence="8" id="KW-0311">Gluconate utilization</keyword>
<dbReference type="AlphaFoldDB" id="A0A7C9TQ61"/>
<keyword evidence="12" id="KW-1185">Reference proteome</keyword>
<evidence type="ECO:0000256" key="6">
    <source>
        <dbReference type="ARBA" id="ARBA00022777"/>
    </source>
</evidence>
<evidence type="ECO:0000313" key="11">
    <source>
        <dbReference type="EMBL" id="NEM90721.1"/>
    </source>
</evidence>
<dbReference type="EMBL" id="JAAGWZ010000001">
    <property type="protein sequence ID" value="NEM90721.1"/>
    <property type="molecule type" value="Genomic_DNA"/>
</dbReference>
<comment type="catalytic activity">
    <reaction evidence="9 10">
        <text>D-gluconate + ATP = 6-phospho-D-gluconate + ADP + H(+)</text>
        <dbReference type="Rhea" id="RHEA:19433"/>
        <dbReference type="ChEBI" id="CHEBI:15378"/>
        <dbReference type="ChEBI" id="CHEBI:18391"/>
        <dbReference type="ChEBI" id="CHEBI:30616"/>
        <dbReference type="ChEBI" id="CHEBI:58759"/>
        <dbReference type="ChEBI" id="CHEBI:456216"/>
        <dbReference type="EC" id="2.7.1.12"/>
    </reaction>
</comment>
<accession>A0A7C9TQ61</accession>
<dbReference type="GO" id="GO:0005524">
    <property type="term" value="F:ATP binding"/>
    <property type="evidence" value="ECO:0007669"/>
    <property type="project" value="UniProtKB-KW"/>
</dbReference>
<evidence type="ECO:0000256" key="9">
    <source>
        <dbReference type="ARBA" id="ARBA00048090"/>
    </source>
</evidence>
<reference evidence="11 12" key="1">
    <citation type="journal article" date="2014" name="Int. J. Syst. Evol. Microbiol.">
        <title>Description of Galbitalea soli gen. nov., sp. nov., and Frondihabitans sucicola sp. nov.</title>
        <authorList>
            <person name="Kim S.J."/>
            <person name="Lim J.M."/>
            <person name="Ahn J.H."/>
            <person name="Weon H.Y."/>
            <person name="Hamada M."/>
            <person name="Suzuki K."/>
            <person name="Ahn T.Y."/>
            <person name="Kwon S.W."/>
        </authorList>
    </citation>
    <scope>NUCLEOTIDE SEQUENCE [LARGE SCALE GENOMIC DNA]</scope>
    <source>
        <strain evidence="11 12">NBRC 108727</strain>
    </source>
</reference>
<proteinExistence type="inferred from homology"/>
<evidence type="ECO:0000256" key="4">
    <source>
        <dbReference type="ARBA" id="ARBA00022679"/>
    </source>
</evidence>
<keyword evidence="6 10" id="KW-0418">Kinase</keyword>
<dbReference type="GO" id="GO:0046316">
    <property type="term" value="F:gluconokinase activity"/>
    <property type="evidence" value="ECO:0007669"/>
    <property type="project" value="UniProtKB-EC"/>
</dbReference>
<evidence type="ECO:0000256" key="3">
    <source>
        <dbReference type="ARBA" id="ARBA00012054"/>
    </source>
</evidence>
<keyword evidence="5 10" id="KW-0547">Nucleotide-binding</keyword>
<dbReference type="GO" id="GO:0019521">
    <property type="term" value="P:D-gluconate metabolic process"/>
    <property type="evidence" value="ECO:0007669"/>
    <property type="project" value="UniProtKB-KW"/>
</dbReference>
<evidence type="ECO:0000313" key="12">
    <source>
        <dbReference type="Proteomes" id="UP000479756"/>
    </source>
</evidence>
<evidence type="ECO:0000256" key="1">
    <source>
        <dbReference type="ARBA" id="ARBA00004761"/>
    </source>
</evidence>